<feature type="compositionally biased region" description="Polar residues" evidence="8">
    <location>
        <begin position="361"/>
        <end position="392"/>
    </location>
</feature>
<keyword evidence="5" id="KW-0804">Transcription</keyword>
<gene>
    <name evidence="10" type="ORF">OHC33_008875</name>
</gene>
<dbReference type="Pfam" id="PF11754">
    <property type="entry name" value="Velvet"/>
    <property type="match status" value="2"/>
</dbReference>
<evidence type="ECO:0000256" key="2">
    <source>
        <dbReference type="ARBA" id="ARBA00004496"/>
    </source>
</evidence>
<name>A0AAN8EI51_9EURO</name>
<evidence type="ECO:0000256" key="6">
    <source>
        <dbReference type="ARBA" id="ARBA00023242"/>
    </source>
</evidence>
<proteinExistence type="inferred from homology"/>
<dbReference type="GO" id="GO:0005634">
    <property type="term" value="C:nucleus"/>
    <property type="evidence" value="ECO:0007669"/>
    <property type="project" value="UniProtKB-SubCell"/>
</dbReference>
<keyword evidence="11" id="KW-1185">Reference proteome</keyword>
<dbReference type="InterPro" id="IPR037525">
    <property type="entry name" value="Velvet_dom"/>
</dbReference>
<evidence type="ECO:0000256" key="8">
    <source>
        <dbReference type="SAM" id="MobiDB-lite"/>
    </source>
</evidence>
<evidence type="ECO:0000256" key="4">
    <source>
        <dbReference type="ARBA" id="ARBA00023015"/>
    </source>
</evidence>
<protein>
    <recommendedName>
        <fullName evidence="9">Velvet domain-containing protein</fullName>
    </recommendedName>
</protein>
<sequence>MSSHRYETREQSQLRAYAKKHVPRPYEPPLIAPRLAEGANDEQLPSLQDLQLLKEGRGVNPPPPDQLPADTDIVFDGRVLKEYTINRKTFVMQTVEHERRWLHHRTTSGNRRLTYDLEVAQGPQRARACGSGPRSSADRRPVDPPPVVRLRVLEGDNDITAFYEATFMLFASLEHSRPVAKGTMYNTSHCPVLTGVTCAGAAYLTQPSTAAYFIFPDLSVRHEGWYRIKFHLFEQTKRREDFDMGRVIPNPVEGSGQETPPNDQEMMINMTFVYSEPFQVYSAKKFPGLGQSTELSQIVAKQGCRVRIRREVRQRKGETKMGKKEEEQRDIRAQSHDRVGSIESQGYYGQPGPLDSRRPSMDSQSYGPSRQPSYAQPTMPSPTTAYHSNQYRRPSHYDLPGGSAHYVAEPEEMSNQSYRPPYMPPRNITMGPPMPRTSYAPISPAPAAPPPRLPSIELITNPTPPVRPEGGLYNLASPTAQKRGYSRSSEERNTVLKDGARPQLTPSSRQAKATGVEQFGNGYPLASGTDTIEADNGSEDGEGSDSDSFDELLSVKNPTMYRRATGKYSRVPQLPYGQGRLP</sequence>
<feature type="region of interest" description="Disordered" evidence="8">
    <location>
        <begin position="122"/>
        <end position="143"/>
    </location>
</feature>
<dbReference type="GO" id="GO:0005737">
    <property type="term" value="C:cytoplasm"/>
    <property type="evidence" value="ECO:0007669"/>
    <property type="project" value="UniProtKB-SubCell"/>
</dbReference>
<keyword evidence="4" id="KW-0805">Transcription regulation</keyword>
<feature type="region of interest" description="Disordered" evidence="8">
    <location>
        <begin position="413"/>
        <end position="582"/>
    </location>
</feature>
<keyword evidence="6" id="KW-0539">Nucleus</keyword>
<evidence type="ECO:0000313" key="10">
    <source>
        <dbReference type="EMBL" id="KAK5950160.1"/>
    </source>
</evidence>
<dbReference type="Proteomes" id="UP001316803">
    <property type="component" value="Unassembled WGS sequence"/>
</dbReference>
<evidence type="ECO:0000256" key="5">
    <source>
        <dbReference type="ARBA" id="ARBA00023163"/>
    </source>
</evidence>
<comment type="caution">
    <text evidence="10">The sequence shown here is derived from an EMBL/GenBank/DDBJ whole genome shotgun (WGS) entry which is preliminary data.</text>
</comment>
<dbReference type="InterPro" id="IPR021740">
    <property type="entry name" value="Velvet"/>
</dbReference>
<dbReference type="PANTHER" id="PTHR33572:SF14">
    <property type="entry name" value="DEVELOPMENTAL AND SECONDARY METABOLISM REGULATOR VEA"/>
    <property type="match status" value="1"/>
</dbReference>
<reference evidence="10 11" key="1">
    <citation type="submission" date="2022-12" db="EMBL/GenBank/DDBJ databases">
        <title>Genomic features and morphological characterization of a novel Knufia sp. strain isolated from spacecraft assembly facility.</title>
        <authorList>
            <person name="Teixeira M."/>
            <person name="Chander A.M."/>
            <person name="Stajich J.E."/>
            <person name="Venkateswaran K."/>
        </authorList>
    </citation>
    <scope>NUCLEOTIDE SEQUENCE [LARGE SCALE GENOMIC DNA]</scope>
    <source>
        <strain evidence="10 11">FJI-L2-BK-P2</strain>
    </source>
</reference>
<organism evidence="10 11">
    <name type="scientific">Knufia fluminis</name>
    <dbReference type="NCBI Taxonomy" id="191047"/>
    <lineage>
        <taxon>Eukaryota</taxon>
        <taxon>Fungi</taxon>
        <taxon>Dikarya</taxon>
        <taxon>Ascomycota</taxon>
        <taxon>Pezizomycotina</taxon>
        <taxon>Eurotiomycetes</taxon>
        <taxon>Chaetothyriomycetidae</taxon>
        <taxon>Chaetothyriales</taxon>
        <taxon>Trichomeriaceae</taxon>
        <taxon>Knufia</taxon>
    </lineage>
</organism>
<evidence type="ECO:0000259" key="9">
    <source>
        <dbReference type="PROSITE" id="PS51821"/>
    </source>
</evidence>
<dbReference type="AlphaFoldDB" id="A0AAN8EI51"/>
<evidence type="ECO:0000256" key="7">
    <source>
        <dbReference type="ARBA" id="ARBA00038005"/>
    </source>
</evidence>
<dbReference type="EMBL" id="JAKLMC020000029">
    <property type="protein sequence ID" value="KAK5950160.1"/>
    <property type="molecule type" value="Genomic_DNA"/>
</dbReference>
<feature type="compositionally biased region" description="Pro residues" evidence="8">
    <location>
        <begin position="443"/>
        <end position="453"/>
    </location>
</feature>
<dbReference type="InterPro" id="IPR038491">
    <property type="entry name" value="Velvet_dom_sf"/>
</dbReference>
<feature type="compositionally biased region" description="Basic and acidic residues" evidence="8">
    <location>
        <begin position="488"/>
        <end position="500"/>
    </location>
</feature>
<feature type="region of interest" description="Disordered" evidence="8">
    <location>
        <begin position="1"/>
        <end position="42"/>
    </location>
</feature>
<comment type="similarity">
    <text evidence="7">Belongs to the velvet family. VeA subfamily.</text>
</comment>
<feature type="compositionally biased region" description="Basic and acidic residues" evidence="8">
    <location>
        <begin position="311"/>
        <end position="340"/>
    </location>
</feature>
<evidence type="ECO:0000256" key="3">
    <source>
        <dbReference type="ARBA" id="ARBA00022490"/>
    </source>
</evidence>
<dbReference type="Gene3D" id="2.60.40.3960">
    <property type="entry name" value="Velvet domain"/>
    <property type="match status" value="1"/>
</dbReference>
<dbReference type="PANTHER" id="PTHR33572">
    <property type="entry name" value="SPORE DEVELOPMENT REGULATOR VOSA"/>
    <property type="match status" value="1"/>
</dbReference>
<comment type="subcellular location">
    <subcellularLocation>
        <location evidence="2">Cytoplasm</location>
    </subcellularLocation>
    <subcellularLocation>
        <location evidence="1">Nucleus</location>
    </subcellularLocation>
</comment>
<feature type="domain" description="Velvet" evidence="9">
    <location>
        <begin position="110"/>
        <end position="309"/>
    </location>
</feature>
<evidence type="ECO:0000313" key="11">
    <source>
        <dbReference type="Proteomes" id="UP001316803"/>
    </source>
</evidence>
<keyword evidence="3" id="KW-0963">Cytoplasm</keyword>
<feature type="compositionally biased region" description="Basic and acidic residues" evidence="8">
    <location>
        <begin position="1"/>
        <end position="12"/>
    </location>
</feature>
<feature type="region of interest" description="Disordered" evidence="8">
    <location>
        <begin position="311"/>
        <end position="393"/>
    </location>
</feature>
<dbReference type="PROSITE" id="PS51821">
    <property type="entry name" value="VELVET"/>
    <property type="match status" value="1"/>
</dbReference>
<feature type="compositionally biased region" description="Acidic residues" evidence="8">
    <location>
        <begin position="532"/>
        <end position="550"/>
    </location>
</feature>
<evidence type="ECO:0000256" key="1">
    <source>
        <dbReference type="ARBA" id="ARBA00004123"/>
    </source>
</evidence>
<accession>A0AAN8EI51</accession>